<dbReference type="EMBL" id="KN122776">
    <property type="protein sequence ID" value="KFO28262.1"/>
    <property type="molecule type" value="Genomic_DNA"/>
</dbReference>
<protein>
    <submittedName>
        <fullName evidence="1">Uncharacterized protein</fullName>
    </submittedName>
</protein>
<dbReference type="AlphaFoldDB" id="A0A091DB37"/>
<name>A0A091DB37_FUKDA</name>
<dbReference type="Proteomes" id="UP000028990">
    <property type="component" value="Unassembled WGS sequence"/>
</dbReference>
<evidence type="ECO:0000313" key="1">
    <source>
        <dbReference type="EMBL" id="KFO28262.1"/>
    </source>
</evidence>
<organism evidence="1 2">
    <name type="scientific">Fukomys damarensis</name>
    <name type="common">Damaraland mole rat</name>
    <name type="synonym">Cryptomys damarensis</name>
    <dbReference type="NCBI Taxonomy" id="885580"/>
    <lineage>
        <taxon>Eukaryota</taxon>
        <taxon>Metazoa</taxon>
        <taxon>Chordata</taxon>
        <taxon>Craniata</taxon>
        <taxon>Vertebrata</taxon>
        <taxon>Euteleostomi</taxon>
        <taxon>Mammalia</taxon>
        <taxon>Eutheria</taxon>
        <taxon>Euarchontoglires</taxon>
        <taxon>Glires</taxon>
        <taxon>Rodentia</taxon>
        <taxon>Hystricomorpha</taxon>
        <taxon>Bathyergidae</taxon>
        <taxon>Fukomys</taxon>
    </lineage>
</organism>
<keyword evidence="2" id="KW-1185">Reference proteome</keyword>
<gene>
    <name evidence="1" type="ORF">H920_10123</name>
</gene>
<proteinExistence type="predicted"/>
<evidence type="ECO:0000313" key="2">
    <source>
        <dbReference type="Proteomes" id="UP000028990"/>
    </source>
</evidence>
<sequence>MGEGKQKDCEWPPAHLCGHHWELDIAENCCCSPTWHSGRINSNSAPPLGPSKEEVKFYPRQGIKIISLRRFPEELDIEDLHGKRVCHNAKQCSLEEYEHRQEEETLCPSGPQVAPHMHTSLSTCPCDLSTSITRITHCRGSSCGGCGSGCCKPVCCCVPVCSCSSCGKGGCGSCGDCKPCCCRSSCCQFSCCVPFCCQCKI</sequence>
<accession>A0A091DB37</accession>
<reference evidence="1 2" key="1">
    <citation type="submission" date="2013-11" db="EMBL/GenBank/DDBJ databases">
        <title>The Damaraland mole rat (Fukomys damarensis) genome and evolution of African mole rats.</title>
        <authorList>
            <person name="Gladyshev V.N."/>
            <person name="Fang X."/>
        </authorList>
    </citation>
    <scope>NUCLEOTIDE SEQUENCE [LARGE SCALE GENOMIC DNA]</scope>
    <source>
        <tissue evidence="1">Liver</tissue>
    </source>
</reference>